<evidence type="ECO:0000313" key="1">
    <source>
        <dbReference type="EMBL" id="NDU96848.1"/>
    </source>
</evidence>
<sequence length="216" mass="24041">MEGVQISASIMALKQTPAEKILLARICERAAQTYGICQDSNKELGKVTAMHLKTVSDLITRLVDVNLLELMVDKHQSNKRSLKPLGRLLREYPSSTNRLSRPAILPIRRSRIAPAQMSTPYPSITDSPNSSHSKLSSEAYNPIRYCPVTGLDITHQRQDSHFAAQATLRRLLKEDSARFEELAHKLLSPEQANQGGGMRIWSLTQAIRKVGKVATS</sequence>
<protein>
    <recommendedName>
        <fullName evidence="3">Helix-turn-helix domain-containing protein</fullName>
    </recommendedName>
</protein>
<accession>A0A6L9LEA0</accession>
<dbReference type="RefSeq" id="WP_163951718.1">
    <property type="nucleotide sequence ID" value="NZ_JAAFZH010000008.1"/>
</dbReference>
<reference evidence="1 2" key="1">
    <citation type="submission" date="2020-02" db="EMBL/GenBank/DDBJ databases">
        <title>Draft genome sequence of two Spirosoma agri KCTC 52727 and Spirosoma terrae KCTC 52035.</title>
        <authorList>
            <person name="Rojas J."/>
            <person name="Ambika Manirajan B."/>
            <person name="Suarez C."/>
            <person name="Ratering S."/>
            <person name="Schnell S."/>
        </authorList>
    </citation>
    <scope>NUCLEOTIDE SEQUENCE [LARGE SCALE GENOMIC DNA]</scope>
    <source>
        <strain evidence="1 2">KCTC 52035</strain>
    </source>
</reference>
<proteinExistence type="predicted"/>
<gene>
    <name evidence="1" type="ORF">GK108_18335</name>
</gene>
<dbReference type="Proteomes" id="UP000474175">
    <property type="component" value="Unassembled WGS sequence"/>
</dbReference>
<dbReference type="AlphaFoldDB" id="A0A6L9LEA0"/>
<comment type="caution">
    <text evidence="1">The sequence shown here is derived from an EMBL/GenBank/DDBJ whole genome shotgun (WGS) entry which is preliminary data.</text>
</comment>
<evidence type="ECO:0008006" key="3">
    <source>
        <dbReference type="Google" id="ProtNLM"/>
    </source>
</evidence>
<dbReference type="EMBL" id="JAAFZH010000008">
    <property type="protein sequence ID" value="NDU96848.1"/>
    <property type="molecule type" value="Genomic_DNA"/>
</dbReference>
<keyword evidence="2" id="KW-1185">Reference proteome</keyword>
<organism evidence="1 2">
    <name type="scientific">Spirosoma terrae</name>
    <dbReference type="NCBI Taxonomy" id="1968276"/>
    <lineage>
        <taxon>Bacteria</taxon>
        <taxon>Pseudomonadati</taxon>
        <taxon>Bacteroidota</taxon>
        <taxon>Cytophagia</taxon>
        <taxon>Cytophagales</taxon>
        <taxon>Cytophagaceae</taxon>
        <taxon>Spirosoma</taxon>
    </lineage>
</organism>
<evidence type="ECO:0000313" key="2">
    <source>
        <dbReference type="Proteomes" id="UP000474175"/>
    </source>
</evidence>
<name>A0A6L9LEA0_9BACT</name>